<dbReference type="PROSITE" id="PS51186">
    <property type="entry name" value="GNAT"/>
    <property type="match status" value="1"/>
</dbReference>
<evidence type="ECO:0000313" key="2">
    <source>
        <dbReference type="EMBL" id="SMD26643.1"/>
    </source>
</evidence>
<proteinExistence type="predicted"/>
<dbReference type="OrthoDB" id="7011037at2"/>
<dbReference type="EMBL" id="FWXV01000016">
    <property type="protein sequence ID" value="SMD26643.1"/>
    <property type="molecule type" value="Genomic_DNA"/>
</dbReference>
<organism evidence="2 3">
    <name type="scientific">Kibdelosporangium aridum</name>
    <dbReference type="NCBI Taxonomy" id="2030"/>
    <lineage>
        <taxon>Bacteria</taxon>
        <taxon>Bacillati</taxon>
        <taxon>Actinomycetota</taxon>
        <taxon>Actinomycetes</taxon>
        <taxon>Pseudonocardiales</taxon>
        <taxon>Pseudonocardiaceae</taxon>
        <taxon>Kibdelosporangium</taxon>
    </lineage>
</organism>
<dbReference type="CDD" id="cd04301">
    <property type="entry name" value="NAT_SF"/>
    <property type="match status" value="1"/>
</dbReference>
<sequence length="167" mass="18701">MRIRAGGEADIDAIMAMADEAVEWMVSRGNTEQWGTQLWSRMPTRLASVTNMVKEADTWIAELDGEPVGVMVTADKPVPQVNPIDEPEVYVWLLLTSRRHAGKKIGTQLLDKAVSIARAKGVSLLRVDCFAGGEGDLIRYYERHGFVKSHTYKSIFDWPGQVLSRRI</sequence>
<keyword evidence="3" id="KW-1185">Reference proteome</keyword>
<dbReference type="RefSeq" id="WP_084434369.1">
    <property type="nucleotide sequence ID" value="NZ_FWXV01000016.1"/>
</dbReference>
<keyword evidence="2" id="KW-0808">Transferase</keyword>
<evidence type="ECO:0000259" key="1">
    <source>
        <dbReference type="PROSITE" id="PS51186"/>
    </source>
</evidence>
<reference evidence="2 3" key="1">
    <citation type="submission" date="2017-04" db="EMBL/GenBank/DDBJ databases">
        <authorList>
            <person name="Afonso C.L."/>
            <person name="Miller P.J."/>
            <person name="Scott M.A."/>
            <person name="Spackman E."/>
            <person name="Goraichik I."/>
            <person name="Dimitrov K.M."/>
            <person name="Suarez D.L."/>
            <person name="Swayne D.E."/>
        </authorList>
    </citation>
    <scope>NUCLEOTIDE SEQUENCE [LARGE SCALE GENOMIC DNA]</scope>
    <source>
        <strain evidence="2 3">DSM 43828</strain>
    </source>
</reference>
<dbReference type="Proteomes" id="UP000192674">
    <property type="component" value="Unassembled WGS sequence"/>
</dbReference>
<accession>A0A1Y5Y766</accession>
<evidence type="ECO:0000313" key="3">
    <source>
        <dbReference type="Proteomes" id="UP000192674"/>
    </source>
</evidence>
<dbReference type="AlphaFoldDB" id="A0A1Y5Y766"/>
<dbReference type="InterPro" id="IPR016181">
    <property type="entry name" value="Acyl_CoA_acyltransferase"/>
</dbReference>
<dbReference type="GO" id="GO:0016747">
    <property type="term" value="F:acyltransferase activity, transferring groups other than amino-acyl groups"/>
    <property type="evidence" value="ECO:0007669"/>
    <property type="project" value="InterPro"/>
</dbReference>
<dbReference type="Gene3D" id="3.40.630.30">
    <property type="match status" value="1"/>
</dbReference>
<dbReference type="InterPro" id="IPR000182">
    <property type="entry name" value="GNAT_dom"/>
</dbReference>
<name>A0A1Y5Y766_KIBAR</name>
<dbReference type="Pfam" id="PF00583">
    <property type="entry name" value="Acetyltransf_1"/>
    <property type="match status" value="1"/>
</dbReference>
<dbReference type="SUPFAM" id="SSF55729">
    <property type="entry name" value="Acyl-CoA N-acyltransferases (Nat)"/>
    <property type="match status" value="1"/>
</dbReference>
<feature type="domain" description="N-acetyltransferase" evidence="1">
    <location>
        <begin position="1"/>
        <end position="167"/>
    </location>
</feature>
<gene>
    <name evidence="2" type="ORF">SAMN05661093_10227</name>
</gene>
<keyword evidence="2" id="KW-0012">Acyltransferase</keyword>
<protein>
    <submittedName>
        <fullName evidence="2">L-amino acid N-acyltransferase YncA</fullName>
    </submittedName>
</protein>